<dbReference type="Pfam" id="PF00534">
    <property type="entry name" value="Glycos_transf_1"/>
    <property type="match status" value="1"/>
</dbReference>
<protein>
    <submittedName>
        <fullName evidence="2">Glycosyl transferases group 1</fullName>
    </submittedName>
</protein>
<evidence type="ECO:0000259" key="1">
    <source>
        <dbReference type="Pfam" id="PF00534"/>
    </source>
</evidence>
<dbReference type="Gene3D" id="3.40.50.2000">
    <property type="entry name" value="Glycogen Phosphorylase B"/>
    <property type="match status" value="2"/>
</dbReference>
<dbReference type="PANTHER" id="PTHR12526:SF595">
    <property type="entry name" value="BLL5217 PROTEIN"/>
    <property type="match status" value="1"/>
</dbReference>
<dbReference type="PANTHER" id="PTHR12526">
    <property type="entry name" value="GLYCOSYLTRANSFERASE"/>
    <property type="match status" value="1"/>
</dbReference>
<dbReference type="Proteomes" id="UP000198418">
    <property type="component" value="Unassembled WGS sequence"/>
</dbReference>
<dbReference type="AlphaFoldDB" id="A0A212QYD0"/>
<proteinExistence type="predicted"/>
<name>A0A212QYD0_RHOAC</name>
<keyword evidence="3" id="KW-1185">Reference proteome</keyword>
<dbReference type="EMBL" id="FYDG01000002">
    <property type="protein sequence ID" value="SNB64754.1"/>
    <property type="molecule type" value="Genomic_DNA"/>
</dbReference>
<dbReference type="GO" id="GO:0016757">
    <property type="term" value="F:glycosyltransferase activity"/>
    <property type="evidence" value="ECO:0007669"/>
    <property type="project" value="InterPro"/>
</dbReference>
<feature type="domain" description="Glycosyl transferase family 1" evidence="1">
    <location>
        <begin position="157"/>
        <end position="288"/>
    </location>
</feature>
<keyword evidence="2" id="KW-0808">Transferase</keyword>
<gene>
    <name evidence="2" type="ORF">SAMN06265338_10287</name>
</gene>
<dbReference type="SUPFAM" id="SSF53756">
    <property type="entry name" value="UDP-Glycosyltransferase/glycogen phosphorylase"/>
    <property type="match status" value="1"/>
</dbReference>
<evidence type="ECO:0000313" key="3">
    <source>
        <dbReference type="Proteomes" id="UP000198418"/>
    </source>
</evidence>
<dbReference type="OrthoDB" id="9801573at2"/>
<organism evidence="2 3">
    <name type="scientific">Rhodoblastus acidophilus</name>
    <name type="common">Rhodopseudomonas acidophila</name>
    <dbReference type="NCBI Taxonomy" id="1074"/>
    <lineage>
        <taxon>Bacteria</taxon>
        <taxon>Pseudomonadati</taxon>
        <taxon>Pseudomonadota</taxon>
        <taxon>Alphaproteobacteria</taxon>
        <taxon>Hyphomicrobiales</taxon>
        <taxon>Rhodoblastaceae</taxon>
        <taxon>Rhodoblastus</taxon>
    </lineage>
</organism>
<dbReference type="InterPro" id="IPR001296">
    <property type="entry name" value="Glyco_trans_1"/>
</dbReference>
<evidence type="ECO:0000313" key="2">
    <source>
        <dbReference type="EMBL" id="SNB64754.1"/>
    </source>
</evidence>
<accession>A0A212QYD0</accession>
<dbReference type="RefSeq" id="WP_088519632.1">
    <property type="nucleotide sequence ID" value="NZ_FYDG01000002.1"/>
</dbReference>
<reference evidence="3" key="1">
    <citation type="submission" date="2017-06" db="EMBL/GenBank/DDBJ databases">
        <authorList>
            <person name="Varghese N."/>
            <person name="Submissions S."/>
        </authorList>
    </citation>
    <scope>NUCLEOTIDE SEQUENCE [LARGE SCALE GENOMIC DNA]</scope>
    <source>
        <strain evidence="3">DSM 137</strain>
    </source>
</reference>
<sequence>MRILFVNWATVPVFAYGGTERVIWDLAQELHRLGHEIAFLTPPGSSCDFGEVLTFDPEQDLLPQIPAGYDITHFQFQPKFDLDRAFGRPYLMTEHGNYNKNPTRPLNCNFVSADHARRHQSDVYVLNGLNWDAYGPVDLMAPRENFHFLGKAEWRAKNVKGAIDVAKKAGVDIDILGGDRFNFRRGFRITLTRRAHFHGMVGGAPKFAALNASRGLIFPMRWHEPFGLAVTESLYFGCPVFSTPYGALPELVGSEFGYLSDSCGELARAVRDLRFDRKKLHDYARETYNSQQMAQGYLRLYEKILGGETLHQKPPVWPKLSKKLLPWKR</sequence>